<feature type="binding site" evidence="8">
    <location>
        <position position="439"/>
    </location>
    <ligand>
        <name>(6S)-5-formyl-5,6,7,8-tetrahydrofolate</name>
        <dbReference type="ChEBI" id="CHEBI:57457"/>
    </ligand>
</feature>
<dbReference type="PROSITE" id="PS51709">
    <property type="entry name" value="G_TRME"/>
    <property type="match status" value="1"/>
</dbReference>
<dbReference type="Gene3D" id="3.40.50.300">
    <property type="entry name" value="P-loop containing nucleotide triphosphate hydrolases"/>
    <property type="match status" value="1"/>
</dbReference>
<evidence type="ECO:0000259" key="10">
    <source>
        <dbReference type="PROSITE" id="PS51709"/>
    </source>
</evidence>
<dbReference type="PANTHER" id="PTHR42714">
    <property type="entry name" value="TRNA MODIFICATION GTPASE GTPBP3"/>
    <property type="match status" value="1"/>
</dbReference>
<feature type="binding site" evidence="8">
    <location>
        <begin position="271"/>
        <end position="274"/>
    </location>
    <ligand>
        <name>GTP</name>
        <dbReference type="ChEBI" id="CHEBI:37565"/>
    </ligand>
</feature>
<comment type="function">
    <text evidence="8">Exhibits a very high intrinsic GTPase hydrolysis rate. Involved in the addition of a carboxymethylaminomethyl (cmnm) group at the wobble position (U34) of certain tRNAs, forming tRNA-cmnm(5)s(2)U34.</text>
</comment>
<feature type="binding site" evidence="8">
    <location>
        <position position="231"/>
    </location>
    <ligand>
        <name>Mg(2+)</name>
        <dbReference type="ChEBI" id="CHEBI:18420"/>
    </ligand>
</feature>
<evidence type="ECO:0000256" key="5">
    <source>
        <dbReference type="ARBA" id="ARBA00022842"/>
    </source>
</evidence>
<dbReference type="GO" id="GO:0003924">
    <property type="term" value="F:GTPase activity"/>
    <property type="evidence" value="ECO:0007669"/>
    <property type="project" value="UniProtKB-UniRule"/>
</dbReference>
<dbReference type="GO" id="GO:0030488">
    <property type="term" value="P:tRNA methylation"/>
    <property type="evidence" value="ECO:0007669"/>
    <property type="project" value="TreeGrafter"/>
</dbReference>
<dbReference type="Gene3D" id="3.30.1360.120">
    <property type="entry name" value="Probable tRNA modification gtpase trme, domain 1"/>
    <property type="match status" value="1"/>
</dbReference>
<evidence type="ECO:0000256" key="8">
    <source>
        <dbReference type="HAMAP-Rule" id="MF_00379"/>
    </source>
</evidence>
<dbReference type="PRINTS" id="PR00449">
    <property type="entry name" value="RASTRNSFRMNG"/>
</dbReference>
<evidence type="ECO:0000256" key="2">
    <source>
        <dbReference type="ARBA" id="ARBA00022694"/>
    </source>
</evidence>
<feature type="binding site" evidence="8">
    <location>
        <position position="246"/>
    </location>
    <ligand>
        <name>K(+)</name>
        <dbReference type="ChEBI" id="CHEBI:29103"/>
    </ligand>
</feature>
<dbReference type="RefSeq" id="WP_014330367.1">
    <property type="nucleotide sequence ID" value="NC_016812.1"/>
</dbReference>
<keyword evidence="3 8" id="KW-0547">Nucleotide-binding</keyword>
<feature type="binding site" evidence="8">
    <location>
        <position position="248"/>
    </location>
    <ligand>
        <name>K(+)</name>
        <dbReference type="ChEBI" id="CHEBI:29103"/>
    </ligand>
</feature>
<dbReference type="GO" id="GO:0005525">
    <property type="term" value="F:GTP binding"/>
    <property type="evidence" value="ECO:0007669"/>
    <property type="project" value="UniProtKB-UniRule"/>
</dbReference>
<dbReference type="SUPFAM" id="SSF116878">
    <property type="entry name" value="TrmE connector domain"/>
    <property type="match status" value="1"/>
</dbReference>
<dbReference type="InterPro" id="IPR027368">
    <property type="entry name" value="MnmE_dom2"/>
</dbReference>
<sequence length="439" mass="47048">MQITDTIYALSSGALPAGVAVIRISGPATADVIGRLCGALPQPRRAALRTIRTRNGEILDSGLVIYFPGPASFTGEDCCELQVHGGWAVVHAILDALAGFEGLRHAEAGEFSRRAFQNGKLDLVEIEGLADLITAETEMQRRLAIEQSGGGQSALYQGWARRLTHARAMIEAELDFADEDDIPGSVSETIWTDMAKLAAEIEAHVDQAGLAEIIRDGLKIVIAGEPNAGKSSLLNALAKRDIAIVTEIAGTTRDVLSVDLSLAGFSVKLYDTAGLRETDELVEREGIRRAREVIGHADLILLLSEKPGDFVWNEPVGNDVPVIRVATKIDRNGANWAPGQADLFLSTTTGDGIADLLEELKAHLPDLAGRTSLAMPSRKRHVDCLKQASAALARSRAVEGLDIQAEQLRLASDALGRITGRVDVENLLDVIFSEFCIGK</sequence>
<dbReference type="Pfam" id="PF12631">
    <property type="entry name" value="MnmE_helical"/>
    <property type="match status" value="1"/>
</dbReference>
<evidence type="ECO:0000256" key="1">
    <source>
        <dbReference type="ARBA" id="ARBA00011043"/>
    </source>
</evidence>
<dbReference type="Pfam" id="PF10396">
    <property type="entry name" value="TrmE_N"/>
    <property type="match status" value="1"/>
</dbReference>
<dbReference type="AlphaFoldDB" id="G9A452"/>
<dbReference type="NCBIfam" id="TIGR00450">
    <property type="entry name" value="mnmE_trmE_thdF"/>
    <property type="match status" value="1"/>
</dbReference>
<dbReference type="GO" id="GO:0005737">
    <property type="term" value="C:cytoplasm"/>
    <property type="evidence" value="ECO:0007669"/>
    <property type="project" value="UniProtKB-SubCell"/>
</dbReference>
<comment type="caution">
    <text evidence="8">Lacks conserved residue(s) required for the propagation of feature annotation.</text>
</comment>
<dbReference type="HAMAP" id="MF_00379">
    <property type="entry name" value="GTPase_MnmE"/>
    <property type="match status" value="1"/>
</dbReference>
<dbReference type="STRING" id="1117943.SFHH103_03495"/>
<dbReference type="NCBIfam" id="TIGR00231">
    <property type="entry name" value="small_GTP"/>
    <property type="match status" value="1"/>
</dbReference>
<feature type="binding site" evidence="8">
    <location>
        <position position="80"/>
    </location>
    <ligand>
        <name>(6S)-5-formyl-5,6,7,8-tetrahydrofolate</name>
        <dbReference type="ChEBI" id="CHEBI:57457"/>
    </ligand>
</feature>
<dbReference type="InterPro" id="IPR025867">
    <property type="entry name" value="MnmE_helical"/>
</dbReference>
<dbReference type="PATRIC" id="fig|380.5.peg.3694"/>
<dbReference type="InterPro" id="IPR004520">
    <property type="entry name" value="GTPase_MnmE"/>
</dbReference>
<evidence type="ECO:0000256" key="7">
    <source>
        <dbReference type="ARBA" id="ARBA00023134"/>
    </source>
</evidence>
<dbReference type="Gene3D" id="1.20.120.430">
    <property type="entry name" value="tRNA modification GTPase MnmE domain 2"/>
    <property type="match status" value="1"/>
</dbReference>
<evidence type="ECO:0000256" key="3">
    <source>
        <dbReference type="ARBA" id="ARBA00022741"/>
    </source>
</evidence>
<keyword evidence="7 8" id="KW-0342">GTP-binding</keyword>
<dbReference type="eggNOG" id="COG0486">
    <property type="taxonomic scope" value="Bacteria"/>
</dbReference>
<keyword evidence="2 8" id="KW-0819">tRNA processing</keyword>
<protein>
    <recommendedName>
        <fullName evidence="8">tRNA modification GTPase MnmE</fullName>
        <ecNumber evidence="8">3.6.-.-</ecNumber>
    </recommendedName>
</protein>
<dbReference type="EC" id="3.6.-.-" evidence="8"/>
<feature type="domain" description="TrmE-type G" evidence="10">
    <location>
        <begin position="217"/>
        <end position="365"/>
    </location>
</feature>
<name>G9A452_SINF1</name>
<reference evidence="11 12" key="1">
    <citation type="journal article" date="2012" name="J. Bacteriol.">
        <title>Genome sequence of the soybean symbiont Sinorhizobium fredii HH103.</title>
        <authorList>
            <person name="Weidner S."/>
            <person name="Becker A."/>
            <person name="Bonilla I."/>
            <person name="Jaenicke S."/>
            <person name="Lloret J."/>
            <person name="Margaret I."/>
            <person name="Puhler A."/>
            <person name="Ruiz-Sainz J.E."/>
            <person name="Schneiker-Bekel S."/>
            <person name="Szczepanowski R."/>
            <person name="Vinardell J.M."/>
            <person name="Zehner S."/>
            <person name="Gottfert M."/>
        </authorList>
    </citation>
    <scope>NUCLEOTIDE SEQUENCE [LARGE SCALE GENOMIC DNA]</scope>
    <source>
        <strain evidence="11 12">HH103</strain>
    </source>
</reference>
<evidence type="ECO:0000313" key="12">
    <source>
        <dbReference type="Proteomes" id="UP000007735"/>
    </source>
</evidence>
<feature type="binding site" evidence="8">
    <location>
        <position position="120"/>
    </location>
    <ligand>
        <name>(6S)-5-formyl-5,6,7,8-tetrahydrofolate</name>
        <dbReference type="ChEBI" id="CHEBI:57457"/>
    </ligand>
</feature>
<dbReference type="InterPro" id="IPR031168">
    <property type="entry name" value="G_TrmE"/>
</dbReference>
<feature type="binding site" evidence="8">
    <location>
        <position position="251"/>
    </location>
    <ligand>
        <name>K(+)</name>
        <dbReference type="ChEBI" id="CHEBI:29103"/>
    </ligand>
</feature>
<dbReference type="HOGENOM" id="CLU_019624_3_1_5"/>
<dbReference type="Proteomes" id="UP000007735">
    <property type="component" value="Chromosome"/>
</dbReference>
<comment type="similarity">
    <text evidence="1 8 9">Belongs to the TRAFAC class TrmE-Era-EngA-EngB-Septin-like GTPase superfamily. TrmE GTPase family.</text>
</comment>
<evidence type="ECO:0000256" key="6">
    <source>
        <dbReference type="ARBA" id="ARBA00022958"/>
    </source>
</evidence>
<comment type="cofactor">
    <cofactor evidence="8">
        <name>K(+)</name>
        <dbReference type="ChEBI" id="CHEBI:29103"/>
    </cofactor>
    <text evidence="8">Binds 1 potassium ion per subunit.</text>
</comment>
<organism evidence="11 12">
    <name type="scientific">Sinorhizobium fredii (strain HH103)</name>
    <dbReference type="NCBI Taxonomy" id="1117943"/>
    <lineage>
        <taxon>Bacteria</taxon>
        <taxon>Pseudomonadati</taxon>
        <taxon>Pseudomonadota</taxon>
        <taxon>Alphaproteobacteria</taxon>
        <taxon>Hyphomicrobiales</taxon>
        <taxon>Rhizobiaceae</taxon>
        <taxon>Sinorhizobium/Ensifer group</taxon>
        <taxon>Sinorhizobium</taxon>
    </lineage>
</organism>
<dbReference type="CDD" id="cd14858">
    <property type="entry name" value="TrmE_N"/>
    <property type="match status" value="1"/>
</dbReference>
<feature type="binding site" evidence="8">
    <location>
        <begin position="246"/>
        <end position="252"/>
    </location>
    <ligand>
        <name>GTP</name>
        <dbReference type="ChEBI" id="CHEBI:37565"/>
    </ligand>
</feature>
<keyword evidence="5 8" id="KW-0460">Magnesium</keyword>
<keyword evidence="8" id="KW-0479">Metal-binding</keyword>
<comment type="subcellular location">
    <subcellularLocation>
        <location evidence="8">Cytoplasm</location>
    </subcellularLocation>
</comment>
<dbReference type="KEGG" id="sfh:SFHH103_03495"/>
<dbReference type="InterPro" id="IPR027417">
    <property type="entry name" value="P-loop_NTPase"/>
</dbReference>
<dbReference type="PANTHER" id="PTHR42714:SF2">
    <property type="entry name" value="TRNA MODIFICATION GTPASE GTPBP3, MITOCHONDRIAL"/>
    <property type="match status" value="1"/>
</dbReference>
<dbReference type="CDD" id="cd04164">
    <property type="entry name" value="trmE"/>
    <property type="match status" value="1"/>
</dbReference>
<evidence type="ECO:0000313" key="11">
    <source>
        <dbReference type="EMBL" id="CCE97986.1"/>
    </source>
</evidence>
<evidence type="ECO:0000256" key="4">
    <source>
        <dbReference type="ARBA" id="ARBA00022801"/>
    </source>
</evidence>
<proteinExistence type="inferred from homology"/>
<dbReference type="Pfam" id="PF01926">
    <property type="entry name" value="MMR_HSR1"/>
    <property type="match status" value="1"/>
</dbReference>
<keyword evidence="8" id="KW-0963">Cytoplasm</keyword>
<comment type="subunit">
    <text evidence="8">Homodimer. Heterotetramer of two MnmE and two MnmG subunits.</text>
</comment>
<keyword evidence="6 8" id="KW-0630">Potassium</keyword>
<keyword evidence="4 8" id="KW-0378">Hydrolase</keyword>
<dbReference type="GO" id="GO:0046872">
    <property type="term" value="F:metal ion binding"/>
    <property type="evidence" value="ECO:0007669"/>
    <property type="project" value="UniProtKB-KW"/>
</dbReference>
<feature type="binding site" evidence="8">
    <location>
        <begin position="227"/>
        <end position="232"/>
    </location>
    <ligand>
        <name>GTP</name>
        <dbReference type="ChEBI" id="CHEBI:37565"/>
    </ligand>
</feature>
<feature type="binding site" evidence="8">
    <location>
        <position position="23"/>
    </location>
    <ligand>
        <name>(6S)-5-formyl-5,6,7,8-tetrahydrofolate</name>
        <dbReference type="ChEBI" id="CHEBI:57457"/>
    </ligand>
</feature>
<dbReference type="SUPFAM" id="SSF52540">
    <property type="entry name" value="P-loop containing nucleoside triphosphate hydrolases"/>
    <property type="match status" value="1"/>
</dbReference>
<dbReference type="InterPro" id="IPR018948">
    <property type="entry name" value="GTP-bd_TrmE_N"/>
</dbReference>
<dbReference type="NCBIfam" id="NF003661">
    <property type="entry name" value="PRK05291.1-3"/>
    <property type="match status" value="1"/>
</dbReference>
<gene>
    <name evidence="8" type="primary">mnmE</name>
    <name evidence="8 11" type="synonym">trmE</name>
    <name evidence="11" type="ordered locus">SFHH103_03495</name>
</gene>
<accession>G9A452</accession>
<dbReference type="FunFam" id="3.30.1360.120:FF:000007">
    <property type="entry name" value="tRNA modification GTPase GTPBP3, mitochondrial"/>
    <property type="match status" value="1"/>
</dbReference>
<evidence type="ECO:0000256" key="9">
    <source>
        <dbReference type="RuleBase" id="RU003313"/>
    </source>
</evidence>
<dbReference type="InterPro" id="IPR027266">
    <property type="entry name" value="TrmE/GcvT-like"/>
</dbReference>
<feature type="binding site" evidence="8">
    <location>
        <position position="252"/>
    </location>
    <ligand>
        <name>Mg(2+)</name>
        <dbReference type="ChEBI" id="CHEBI:18420"/>
    </ligand>
</feature>
<dbReference type="InterPro" id="IPR006073">
    <property type="entry name" value="GTP-bd"/>
</dbReference>
<feature type="binding site" evidence="8">
    <location>
        <position position="227"/>
    </location>
    <ligand>
        <name>K(+)</name>
        <dbReference type="ChEBI" id="CHEBI:29103"/>
    </ligand>
</feature>
<dbReference type="InterPro" id="IPR005225">
    <property type="entry name" value="Small_GTP-bd"/>
</dbReference>
<dbReference type="GO" id="GO:0002098">
    <property type="term" value="P:tRNA wobble uridine modification"/>
    <property type="evidence" value="ECO:0007669"/>
    <property type="project" value="TreeGrafter"/>
</dbReference>
<dbReference type="EMBL" id="HE616890">
    <property type="protein sequence ID" value="CCE97986.1"/>
    <property type="molecule type" value="Genomic_DNA"/>
</dbReference>